<name>A0A218UPT0_9PASE</name>
<keyword evidence="2" id="KW-1185">Reference proteome</keyword>
<dbReference type="Proteomes" id="UP000197619">
    <property type="component" value="Unassembled WGS sequence"/>
</dbReference>
<sequence length="45" mass="5065">MILTGILATVLSQGKQILILTTHQVKDRDFCMSTHPPRKKETEQG</sequence>
<organism evidence="1 2">
    <name type="scientific">Lonchura striata</name>
    <name type="common">white-rumped munia</name>
    <dbReference type="NCBI Taxonomy" id="40157"/>
    <lineage>
        <taxon>Eukaryota</taxon>
        <taxon>Metazoa</taxon>
        <taxon>Chordata</taxon>
        <taxon>Craniata</taxon>
        <taxon>Vertebrata</taxon>
        <taxon>Euteleostomi</taxon>
        <taxon>Archelosauria</taxon>
        <taxon>Archosauria</taxon>
        <taxon>Dinosauria</taxon>
        <taxon>Saurischia</taxon>
        <taxon>Theropoda</taxon>
        <taxon>Coelurosauria</taxon>
        <taxon>Aves</taxon>
        <taxon>Neognathae</taxon>
        <taxon>Neoaves</taxon>
        <taxon>Telluraves</taxon>
        <taxon>Australaves</taxon>
        <taxon>Passeriformes</taxon>
        <taxon>Passeroidea</taxon>
        <taxon>Estrildidae</taxon>
        <taxon>Estrildinae</taxon>
        <taxon>Lonchura</taxon>
    </lineage>
</organism>
<reference evidence="1 2" key="1">
    <citation type="submission" date="2017-05" db="EMBL/GenBank/DDBJ databases">
        <title>Genome of assembly of the Bengalese finch, Lonchura striata domestica.</title>
        <authorList>
            <person name="Colquitt B.M."/>
            <person name="Brainard M.S."/>
        </authorList>
    </citation>
    <scope>NUCLEOTIDE SEQUENCE [LARGE SCALE GENOMIC DNA]</scope>
    <source>
        <strain evidence="1">White83orange57</strain>
    </source>
</reference>
<proteinExistence type="predicted"/>
<protein>
    <submittedName>
        <fullName evidence="1">Uncharacterized protein</fullName>
    </submittedName>
</protein>
<gene>
    <name evidence="1" type="ORF">RLOC_00007519</name>
</gene>
<evidence type="ECO:0000313" key="2">
    <source>
        <dbReference type="Proteomes" id="UP000197619"/>
    </source>
</evidence>
<comment type="caution">
    <text evidence="1">The sequence shown here is derived from an EMBL/GenBank/DDBJ whole genome shotgun (WGS) entry which is preliminary data.</text>
</comment>
<dbReference type="EMBL" id="MUZQ01000193">
    <property type="protein sequence ID" value="OWK55618.1"/>
    <property type="molecule type" value="Genomic_DNA"/>
</dbReference>
<dbReference type="AlphaFoldDB" id="A0A218UPT0"/>
<evidence type="ECO:0000313" key="1">
    <source>
        <dbReference type="EMBL" id="OWK55618.1"/>
    </source>
</evidence>
<accession>A0A218UPT0</accession>